<proteinExistence type="predicted"/>
<feature type="domain" description="MOSC" evidence="1">
    <location>
        <begin position="118"/>
        <end position="274"/>
    </location>
</feature>
<evidence type="ECO:0000259" key="1">
    <source>
        <dbReference type="PROSITE" id="PS51340"/>
    </source>
</evidence>
<sequence>MTAGQSDLAGTVATVWRYPVKSMRGEELNAADINTQGMVGDRGYAVIDVETGKVASAKHPKKWRRLFDCLAMLRPNLTDGHDTPLQVLLPDGARAVGGTNDIDERLSAMLGRAVRLTTAVPAAPQLEEYWPDVAGRARQNTVTDEAMPTGTFFDGALIHLMTTATLDALRRLYPEGRFEVRRFRPNLVVASAAAETRFVENDWINRTLAIGKDLRLKVTGPCARCVMTTLPQGDLPEDAGILRTAVQHNRAAVGVYATVLAPGRVVRGDEILIS</sequence>
<dbReference type="eggNOG" id="COG3217">
    <property type="taxonomic scope" value="Bacteria"/>
</dbReference>
<reference evidence="2 3" key="1">
    <citation type="journal article" date="2010" name="Proc. Natl. Acad. Sci. U.S.A.">
        <title>A Nitrospira metagenome illuminates the physiology and evolution of globally important nitrite-oxidizing bacteria.</title>
        <authorList>
            <person name="Lucker S."/>
            <person name="Wagner M."/>
            <person name="Maixner F."/>
            <person name="Pelletier E."/>
            <person name="Koch H."/>
            <person name="Vacherie B."/>
            <person name="Rattei T."/>
            <person name="Sinninghe Damste J."/>
            <person name="Spieck E."/>
            <person name="Le Paslier D."/>
            <person name="Daims H."/>
        </authorList>
    </citation>
    <scope>NUCLEOTIDE SEQUENCE [LARGE SCALE GENOMIC DNA]</scope>
</reference>
<dbReference type="Proteomes" id="UP000001660">
    <property type="component" value="Chromosome"/>
</dbReference>
<protein>
    <recommendedName>
        <fullName evidence="1">MOSC domain-containing protein</fullName>
    </recommendedName>
</protein>
<dbReference type="InterPro" id="IPR005303">
    <property type="entry name" value="MOCOS_middle"/>
</dbReference>
<dbReference type="PROSITE" id="PS51340">
    <property type="entry name" value="MOSC"/>
    <property type="match status" value="1"/>
</dbReference>
<dbReference type="KEGG" id="nde:NIDE3532"/>
<dbReference type="GO" id="GO:0030170">
    <property type="term" value="F:pyridoxal phosphate binding"/>
    <property type="evidence" value="ECO:0007669"/>
    <property type="project" value="InterPro"/>
</dbReference>
<accession>D8PIY0</accession>
<dbReference type="Pfam" id="PF03473">
    <property type="entry name" value="MOSC"/>
    <property type="match status" value="1"/>
</dbReference>
<dbReference type="AlphaFoldDB" id="D8PIY0"/>
<keyword evidence="3" id="KW-1185">Reference proteome</keyword>
<organism evidence="2 3">
    <name type="scientific">Nitrospira defluvii</name>
    <dbReference type="NCBI Taxonomy" id="330214"/>
    <lineage>
        <taxon>Bacteria</taxon>
        <taxon>Pseudomonadati</taxon>
        <taxon>Nitrospirota</taxon>
        <taxon>Nitrospiria</taxon>
        <taxon>Nitrospirales</taxon>
        <taxon>Nitrospiraceae</taxon>
        <taxon>Nitrospira</taxon>
    </lineage>
</organism>
<dbReference type="HOGENOM" id="CLU_028286_4_0_0"/>
<evidence type="ECO:0000313" key="2">
    <source>
        <dbReference type="EMBL" id="CBK43217.1"/>
    </source>
</evidence>
<name>D8PIY0_9BACT</name>
<dbReference type="InterPro" id="IPR005302">
    <property type="entry name" value="MoCF_Sase_C"/>
</dbReference>
<dbReference type="STRING" id="330214.NIDE3532"/>
<dbReference type="Pfam" id="PF03476">
    <property type="entry name" value="MOSC_N"/>
    <property type="match status" value="1"/>
</dbReference>
<dbReference type="SUPFAM" id="SSF50800">
    <property type="entry name" value="PK beta-barrel domain-like"/>
    <property type="match status" value="1"/>
</dbReference>
<dbReference type="GO" id="GO:0003824">
    <property type="term" value="F:catalytic activity"/>
    <property type="evidence" value="ECO:0007669"/>
    <property type="project" value="InterPro"/>
</dbReference>
<evidence type="ECO:0000313" key="3">
    <source>
        <dbReference type="Proteomes" id="UP000001660"/>
    </source>
</evidence>
<dbReference type="InterPro" id="IPR011037">
    <property type="entry name" value="Pyrv_Knase-like_insert_dom_sf"/>
</dbReference>
<dbReference type="OrthoDB" id="9793178at2"/>
<dbReference type="EMBL" id="FP929003">
    <property type="protein sequence ID" value="CBK43217.1"/>
    <property type="molecule type" value="Genomic_DNA"/>
</dbReference>
<dbReference type="Gene3D" id="2.40.33.20">
    <property type="entry name" value="PK beta-barrel domain-like"/>
    <property type="match status" value="1"/>
</dbReference>
<dbReference type="GO" id="GO:0030151">
    <property type="term" value="F:molybdenum ion binding"/>
    <property type="evidence" value="ECO:0007669"/>
    <property type="project" value="InterPro"/>
</dbReference>
<gene>
    <name evidence="2" type="ORF">NIDE3532</name>
</gene>